<proteinExistence type="predicted"/>
<organism evidence="1">
    <name type="scientific">Rhodococcus sp. D-6</name>
    <dbReference type="NCBI Taxonomy" id="1387842"/>
    <lineage>
        <taxon>Bacteria</taxon>
        <taxon>Bacillati</taxon>
        <taxon>Actinomycetota</taxon>
        <taxon>Actinomycetes</taxon>
        <taxon>Mycobacteriales</taxon>
        <taxon>Nocardiaceae</taxon>
        <taxon>Rhodococcus</taxon>
    </lineage>
</organism>
<gene>
    <name evidence="1" type="ORF">RBB84_03245</name>
</gene>
<dbReference type="RefSeq" id="WP_006553968.1">
    <property type="nucleotide sequence ID" value="NZ_CP132970.1"/>
</dbReference>
<accession>A0AAU7UYC7</accession>
<protein>
    <submittedName>
        <fullName evidence="1">Acyl-CoA synthetase</fullName>
    </submittedName>
</protein>
<dbReference type="KEGG" id="rhox:RBB84_03245"/>
<dbReference type="AlphaFoldDB" id="A0AAU7UYC7"/>
<sequence>MAETVQQALRDLFENNTAAVVHAIAGAGLAGFPLVGLNNTRRGEGLARDILRADCQILLTDAEHAPLLDGLDLGDVTVFDVASPEWRALVDGACPLEPYRKVGPTIRSC</sequence>
<dbReference type="EMBL" id="CP132970">
    <property type="protein sequence ID" value="XBW05003.1"/>
    <property type="molecule type" value="Genomic_DNA"/>
</dbReference>
<dbReference type="GeneID" id="71203890"/>
<reference evidence="1" key="1">
    <citation type="submission" date="2023-08" db="EMBL/GenBank/DDBJ databases">
        <title>The novel hydrolase IpcH responsible for the initial isoprocarb degradation step in Rhodococcus sp. D-6.</title>
        <authorList>
            <person name="Zhu Q."/>
        </authorList>
    </citation>
    <scope>NUCLEOTIDE SEQUENCE</scope>
    <source>
        <strain evidence="1">D-6</strain>
    </source>
</reference>
<name>A0AAU7UYC7_9NOCA</name>
<evidence type="ECO:0000313" key="1">
    <source>
        <dbReference type="EMBL" id="XBW05003.1"/>
    </source>
</evidence>